<dbReference type="InterPro" id="IPR004358">
    <property type="entry name" value="Sig_transdc_His_kin-like_C"/>
</dbReference>
<feature type="compositionally biased region" description="Polar residues" evidence="11">
    <location>
        <begin position="10"/>
        <end position="23"/>
    </location>
</feature>
<dbReference type="InterPro" id="IPR003660">
    <property type="entry name" value="HAMP_dom"/>
</dbReference>
<reference evidence="15" key="2">
    <citation type="submission" date="2021-01" db="EMBL/GenBank/DDBJ databases">
        <authorList>
            <person name="Mieszkin S."/>
            <person name="Pouder E."/>
            <person name="Alain K."/>
        </authorList>
    </citation>
    <scope>NUCLEOTIDE SEQUENCE</scope>
    <source>
        <strain evidence="15">HW T2.11</strain>
    </source>
</reference>
<dbReference type="InterPro" id="IPR036097">
    <property type="entry name" value="HisK_dim/P_sf"/>
</dbReference>
<dbReference type="SMART" id="SM00387">
    <property type="entry name" value="HATPase_c"/>
    <property type="match status" value="1"/>
</dbReference>
<evidence type="ECO:0000256" key="12">
    <source>
        <dbReference type="SAM" id="Phobius"/>
    </source>
</evidence>
<proteinExistence type="predicted"/>
<dbReference type="AlphaFoldDB" id="A0A963YN06"/>
<reference evidence="15" key="1">
    <citation type="journal article" date="2021" name="Microorganisms">
        <title>Acidisoma silvae sp. nov. and Acidisomacellulosilytica sp. nov., Two Acidophilic Bacteria Isolated from Decaying Wood, Hydrolyzing Cellulose and Producing Poly-3-hydroxybutyrate.</title>
        <authorList>
            <person name="Mieszkin S."/>
            <person name="Pouder E."/>
            <person name="Uroz S."/>
            <person name="Simon-Colin C."/>
            <person name="Alain K."/>
        </authorList>
    </citation>
    <scope>NUCLEOTIDE SEQUENCE</scope>
    <source>
        <strain evidence="15">HW T2.11</strain>
    </source>
</reference>
<comment type="catalytic activity">
    <reaction evidence="1">
        <text>ATP + protein L-histidine = ADP + protein N-phospho-L-histidine.</text>
        <dbReference type="EC" id="2.7.13.3"/>
    </reaction>
</comment>
<keyword evidence="6 12" id="KW-0812">Transmembrane</keyword>
<evidence type="ECO:0000256" key="10">
    <source>
        <dbReference type="ARBA" id="ARBA00023136"/>
    </source>
</evidence>
<evidence type="ECO:0000259" key="14">
    <source>
        <dbReference type="PROSITE" id="PS50885"/>
    </source>
</evidence>
<keyword evidence="9" id="KW-0902">Two-component regulatory system</keyword>
<dbReference type="EMBL" id="JAESVB010000001">
    <property type="protein sequence ID" value="MCB8873868.1"/>
    <property type="molecule type" value="Genomic_DNA"/>
</dbReference>
<dbReference type="PANTHER" id="PTHR45436:SF5">
    <property type="entry name" value="SENSOR HISTIDINE KINASE TRCS"/>
    <property type="match status" value="1"/>
</dbReference>
<dbReference type="Pfam" id="PF00672">
    <property type="entry name" value="HAMP"/>
    <property type="match status" value="1"/>
</dbReference>
<dbReference type="RefSeq" id="WP_227319538.1">
    <property type="nucleotide sequence ID" value="NZ_JAESVB010000001.1"/>
</dbReference>
<evidence type="ECO:0000259" key="13">
    <source>
        <dbReference type="PROSITE" id="PS50109"/>
    </source>
</evidence>
<dbReference type="InterPro" id="IPR050428">
    <property type="entry name" value="TCS_sensor_his_kinase"/>
</dbReference>
<dbReference type="CDD" id="cd00082">
    <property type="entry name" value="HisKA"/>
    <property type="match status" value="1"/>
</dbReference>
<evidence type="ECO:0000313" key="15">
    <source>
        <dbReference type="EMBL" id="MCB8873868.1"/>
    </source>
</evidence>
<dbReference type="Pfam" id="PF00512">
    <property type="entry name" value="HisKA"/>
    <property type="match status" value="1"/>
</dbReference>
<evidence type="ECO:0000256" key="8">
    <source>
        <dbReference type="ARBA" id="ARBA00022989"/>
    </source>
</evidence>
<feature type="domain" description="HAMP" evidence="14">
    <location>
        <begin position="279"/>
        <end position="335"/>
    </location>
</feature>
<protein>
    <recommendedName>
        <fullName evidence="3">histidine kinase</fullName>
        <ecNumber evidence="3">2.7.13.3</ecNumber>
    </recommendedName>
</protein>
<evidence type="ECO:0000256" key="2">
    <source>
        <dbReference type="ARBA" id="ARBA00004370"/>
    </source>
</evidence>
<evidence type="ECO:0000256" key="9">
    <source>
        <dbReference type="ARBA" id="ARBA00023012"/>
    </source>
</evidence>
<dbReference type="InterPro" id="IPR003594">
    <property type="entry name" value="HATPase_dom"/>
</dbReference>
<evidence type="ECO:0000256" key="4">
    <source>
        <dbReference type="ARBA" id="ARBA00022553"/>
    </source>
</evidence>
<dbReference type="InterPro" id="IPR036890">
    <property type="entry name" value="HATPase_C_sf"/>
</dbReference>
<comment type="caution">
    <text evidence="15">The sequence shown here is derived from an EMBL/GenBank/DDBJ whole genome shotgun (WGS) entry which is preliminary data.</text>
</comment>
<dbReference type="InterPro" id="IPR025908">
    <property type="entry name" value="Sensor_TM1"/>
</dbReference>
<keyword evidence="4" id="KW-0597">Phosphoprotein</keyword>
<dbReference type="PANTHER" id="PTHR45436">
    <property type="entry name" value="SENSOR HISTIDINE KINASE YKOH"/>
    <property type="match status" value="1"/>
</dbReference>
<dbReference type="Pfam" id="PF02518">
    <property type="entry name" value="HATPase_c"/>
    <property type="match status" value="1"/>
</dbReference>
<evidence type="ECO:0000256" key="3">
    <source>
        <dbReference type="ARBA" id="ARBA00012438"/>
    </source>
</evidence>
<gene>
    <name evidence="15" type="ORF">ASILVAE211_01645</name>
</gene>
<evidence type="ECO:0000256" key="6">
    <source>
        <dbReference type="ARBA" id="ARBA00022692"/>
    </source>
</evidence>
<keyword evidence="16" id="KW-1185">Reference proteome</keyword>
<sequence length="565" mass="60461">MPDGAALSKQAGQADTAGQSSTPALPPRRRFASPFLRRILLVNALPLALLVIGLLYLDQYQNGLMDADISALREQARIYAGALGESAVQAGSGDHPVLTQDLARPLLYRLTDPTPFAQARLFGPDGNIVADSQVREGAGGAIVTEPLPPPANGGTVSNLVSWFYDHLLAWAPSAGGIPVRQLDKSDGADWQPDLKAVLALRGNDTGQEVPPYIRRTTDGRLLVTVAEPVTHDNQTVGMILLTHDARRVDQAVLSVRISILGLFFVALVLTVLLSWYLAQTIARPILRLAIAAQEMREGHGRTGAVPASLLERGDEISTLARALSDSATALWGRMDAIERFAADVSHEIKNPLTSMRSAIETLRRVEDTNQARNNLLAIMADDVVRLDRLITDISDASRVDAEISRAAPERLDIVAMLGALADIDDATRLPGAPIVAAAEMKPGLGVAAVEGRLVQVLGNLIGNARSFSPPSGRIELSALETADGMVEIAVADEGPGIPEGKLEDVFERFYSERPQGESFGKHSGLGLSISKQIIEALNGRIRAENRHDETGRVLGARFVITLPKA</sequence>
<evidence type="ECO:0000313" key="16">
    <source>
        <dbReference type="Proteomes" id="UP000708298"/>
    </source>
</evidence>
<organism evidence="15 16">
    <name type="scientific">Acidisoma silvae</name>
    <dbReference type="NCBI Taxonomy" id="2802396"/>
    <lineage>
        <taxon>Bacteria</taxon>
        <taxon>Pseudomonadati</taxon>
        <taxon>Pseudomonadota</taxon>
        <taxon>Alphaproteobacteria</taxon>
        <taxon>Acetobacterales</taxon>
        <taxon>Acidocellaceae</taxon>
        <taxon>Acidisoma</taxon>
    </lineage>
</organism>
<keyword evidence="5" id="KW-0808">Transferase</keyword>
<dbReference type="SMART" id="SM00388">
    <property type="entry name" value="HisKA"/>
    <property type="match status" value="1"/>
</dbReference>
<accession>A0A963YN06</accession>
<evidence type="ECO:0000256" key="11">
    <source>
        <dbReference type="SAM" id="MobiDB-lite"/>
    </source>
</evidence>
<dbReference type="InterPro" id="IPR005467">
    <property type="entry name" value="His_kinase_dom"/>
</dbReference>
<dbReference type="GO" id="GO:0000155">
    <property type="term" value="F:phosphorelay sensor kinase activity"/>
    <property type="evidence" value="ECO:0007669"/>
    <property type="project" value="InterPro"/>
</dbReference>
<name>A0A963YN06_9PROT</name>
<feature type="transmembrane region" description="Helical" evidence="12">
    <location>
        <begin position="257"/>
        <end position="278"/>
    </location>
</feature>
<dbReference type="SUPFAM" id="SSF47384">
    <property type="entry name" value="Homodimeric domain of signal transducing histidine kinase"/>
    <property type="match status" value="1"/>
</dbReference>
<dbReference type="Proteomes" id="UP000708298">
    <property type="component" value="Unassembled WGS sequence"/>
</dbReference>
<dbReference type="InterPro" id="IPR025919">
    <property type="entry name" value="Stimulus_sens_dom"/>
</dbReference>
<keyword evidence="8 12" id="KW-1133">Transmembrane helix</keyword>
<feature type="transmembrane region" description="Helical" evidence="12">
    <location>
        <begin position="35"/>
        <end position="57"/>
    </location>
</feature>
<feature type="domain" description="Histidine kinase" evidence="13">
    <location>
        <begin position="343"/>
        <end position="565"/>
    </location>
</feature>
<dbReference type="Gene3D" id="1.10.287.130">
    <property type="match status" value="1"/>
</dbReference>
<evidence type="ECO:0000256" key="1">
    <source>
        <dbReference type="ARBA" id="ARBA00000085"/>
    </source>
</evidence>
<dbReference type="Pfam" id="PF13756">
    <property type="entry name" value="Stimulus_sens_1"/>
    <property type="match status" value="1"/>
</dbReference>
<keyword evidence="10 12" id="KW-0472">Membrane</keyword>
<dbReference type="PRINTS" id="PR00344">
    <property type="entry name" value="BCTRLSENSOR"/>
</dbReference>
<feature type="region of interest" description="Disordered" evidence="11">
    <location>
        <begin position="1"/>
        <end position="26"/>
    </location>
</feature>
<comment type="subcellular location">
    <subcellularLocation>
        <location evidence="2">Membrane</location>
    </subcellularLocation>
</comment>
<dbReference type="Gene3D" id="3.30.565.10">
    <property type="entry name" value="Histidine kinase-like ATPase, C-terminal domain"/>
    <property type="match status" value="1"/>
</dbReference>
<dbReference type="EC" id="2.7.13.3" evidence="3"/>
<evidence type="ECO:0000256" key="7">
    <source>
        <dbReference type="ARBA" id="ARBA00022777"/>
    </source>
</evidence>
<dbReference type="PROSITE" id="PS50109">
    <property type="entry name" value="HIS_KIN"/>
    <property type="match status" value="1"/>
</dbReference>
<dbReference type="Pfam" id="PF13755">
    <property type="entry name" value="Sensor_TM1"/>
    <property type="match status" value="1"/>
</dbReference>
<dbReference type="Gene3D" id="6.10.340.10">
    <property type="match status" value="1"/>
</dbReference>
<keyword evidence="7" id="KW-0418">Kinase</keyword>
<evidence type="ECO:0000256" key="5">
    <source>
        <dbReference type="ARBA" id="ARBA00022679"/>
    </source>
</evidence>
<dbReference type="InterPro" id="IPR003661">
    <property type="entry name" value="HisK_dim/P_dom"/>
</dbReference>
<dbReference type="SUPFAM" id="SSF55874">
    <property type="entry name" value="ATPase domain of HSP90 chaperone/DNA topoisomerase II/histidine kinase"/>
    <property type="match status" value="1"/>
</dbReference>
<dbReference type="GO" id="GO:0005886">
    <property type="term" value="C:plasma membrane"/>
    <property type="evidence" value="ECO:0007669"/>
    <property type="project" value="TreeGrafter"/>
</dbReference>
<dbReference type="PROSITE" id="PS50885">
    <property type="entry name" value="HAMP"/>
    <property type="match status" value="1"/>
</dbReference>